<proteinExistence type="predicted"/>
<dbReference type="eggNOG" id="ENOG502S2H1">
    <property type="taxonomic scope" value="Eukaryota"/>
</dbReference>
<dbReference type="InterPro" id="IPR025322">
    <property type="entry name" value="PADRE_dom"/>
</dbReference>
<evidence type="ECO:0000313" key="1">
    <source>
        <dbReference type="EMBL" id="ERN19836.1"/>
    </source>
</evidence>
<reference evidence="2" key="1">
    <citation type="journal article" date="2013" name="Science">
        <title>The Amborella genome and the evolution of flowering plants.</title>
        <authorList>
            <consortium name="Amborella Genome Project"/>
        </authorList>
    </citation>
    <scope>NUCLEOTIDE SEQUENCE [LARGE SCALE GENOMIC DNA]</scope>
</reference>
<dbReference type="Pfam" id="PF14009">
    <property type="entry name" value="PADRE"/>
    <property type="match status" value="1"/>
</dbReference>
<dbReference type="PANTHER" id="PTHR33052">
    <property type="entry name" value="DUF4228 DOMAIN PROTEIN-RELATED"/>
    <property type="match status" value="1"/>
</dbReference>
<dbReference type="HOGENOM" id="CLU_098812_0_0_1"/>
<dbReference type="Proteomes" id="UP000017836">
    <property type="component" value="Unassembled WGS sequence"/>
</dbReference>
<dbReference type="Gramene" id="ERN19836">
    <property type="protein sequence ID" value="ERN19836"/>
    <property type="gene ID" value="AMTR_s00064p00195900"/>
</dbReference>
<dbReference type="AlphaFoldDB" id="U5D2H4"/>
<evidence type="ECO:0000313" key="2">
    <source>
        <dbReference type="Proteomes" id="UP000017836"/>
    </source>
</evidence>
<sequence>MVGLSRWLCSSSTAKMVLKIVHPGGRVELHEHPILAAEIMYRNPRCCVAHPTVFQQPWAVVEPETLLMLGQKFYLVPISTIRKLQRASLKPSSSSTSPLRLASPLPYEETKQVEKERPNCCDFPISNSERPSGNYSNGSCFTCLFRGKELFPVDYTCLENGCIKEKGSNKRETVKENSRKVVRVYSPVVQWQPGLEGINEETPL</sequence>
<name>U5D2H4_AMBTC</name>
<protein>
    <submittedName>
        <fullName evidence="1">Uncharacterized protein</fullName>
    </submittedName>
</protein>
<organism evidence="1 2">
    <name type="scientific">Amborella trichopoda</name>
    <dbReference type="NCBI Taxonomy" id="13333"/>
    <lineage>
        <taxon>Eukaryota</taxon>
        <taxon>Viridiplantae</taxon>
        <taxon>Streptophyta</taxon>
        <taxon>Embryophyta</taxon>
        <taxon>Tracheophyta</taxon>
        <taxon>Spermatophyta</taxon>
        <taxon>Magnoliopsida</taxon>
        <taxon>Amborellales</taxon>
        <taxon>Amborellaceae</taxon>
        <taxon>Amborella</taxon>
    </lineage>
</organism>
<gene>
    <name evidence="1" type="ORF">AMTR_s00064p00195900</name>
</gene>
<accession>U5D2H4</accession>
<dbReference type="EMBL" id="KI392064">
    <property type="protein sequence ID" value="ERN19836.1"/>
    <property type="molecule type" value="Genomic_DNA"/>
</dbReference>
<keyword evidence="2" id="KW-1185">Reference proteome</keyword>